<comment type="subcellular location">
    <subcellularLocation>
        <location evidence="1">Cell membrane</location>
        <topology evidence="1">Multi-pass membrane protein</topology>
    </subcellularLocation>
</comment>
<gene>
    <name evidence="10" type="ORF">GCM10025864_26610</name>
</gene>
<evidence type="ECO:0000256" key="3">
    <source>
        <dbReference type="ARBA" id="ARBA00022676"/>
    </source>
</evidence>
<keyword evidence="4" id="KW-0808">Transferase</keyword>
<evidence type="ECO:0000256" key="2">
    <source>
        <dbReference type="ARBA" id="ARBA00022475"/>
    </source>
</evidence>
<reference evidence="11" key="1">
    <citation type="journal article" date="2019" name="Int. J. Syst. Evol. Microbiol.">
        <title>The Global Catalogue of Microorganisms (GCM) 10K type strain sequencing project: providing services to taxonomists for standard genome sequencing and annotation.</title>
        <authorList>
            <consortium name="The Broad Institute Genomics Platform"/>
            <consortium name="The Broad Institute Genome Sequencing Center for Infectious Disease"/>
            <person name="Wu L."/>
            <person name="Ma J."/>
        </authorList>
    </citation>
    <scope>NUCLEOTIDE SEQUENCE [LARGE SCALE GENOMIC DNA]</scope>
    <source>
        <strain evidence="11">NBRC 106348</strain>
    </source>
</reference>
<keyword evidence="7 8" id="KW-0472">Membrane</keyword>
<keyword evidence="6 8" id="KW-1133">Transmembrane helix</keyword>
<evidence type="ECO:0000313" key="11">
    <source>
        <dbReference type="Proteomes" id="UP001157091"/>
    </source>
</evidence>
<dbReference type="InterPro" id="IPR038731">
    <property type="entry name" value="RgtA/B/C-like"/>
</dbReference>
<keyword evidence="11" id="KW-1185">Reference proteome</keyword>
<feature type="transmembrane region" description="Helical" evidence="8">
    <location>
        <begin position="32"/>
        <end position="56"/>
    </location>
</feature>
<feature type="transmembrane region" description="Helical" evidence="8">
    <location>
        <begin position="88"/>
        <end position="105"/>
    </location>
</feature>
<dbReference type="EMBL" id="BSUK01000001">
    <property type="protein sequence ID" value="GMA24902.1"/>
    <property type="molecule type" value="Genomic_DNA"/>
</dbReference>
<dbReference type="InterPro" id="IPR050297">
    <property type="entry name" value="LipidA_mod_glycosyltrf_83"/>
</dbReference>
<feature type="transmembrane region" description="Helical" evidence="8">
    <location>
        <begin position="206"/>
        <end position="228"/>
    </location>
</feature>
<evidence type="ECO:0000259" key="9">
    <source>
        <dbReference type="Pfam" id="PF13231"/>
    </source>
</evidence>
<feature type="transmembrane region" description="Helical" evidence="8">
    <location>
        <begin position="63"/>
        <end position="82"/>
    </location>
</feature>
<evidence type="ECO:0000256" key="1">
    <source>
        <dbReference type="ARBA" id="ARBA00004651"/>
    </source>
</evidence>
<feature type="transmembrane region" description="Helical" evidence="8">
    <location>
        <begin position="150"/>
        <end position="171"/>
    </location>
</feature>
<comment type="caution">
    <text evidence="10">The sequence shown here is derived from an EMBL/GenBank/DDBJ whole genome shotgun (WGS) entry which is preliminary data.</text>
</comment>
<dbReference type="Pfam" id="PF13231">
    <property type="entry name" value="PMT_2"/>
    <property type="match status" value="1"/>
</dbReference>
<keyword evidence="5 8" id="KW-0812">Transmembrane</keyword>
<keyword evidence="2" id="KW-1003">Cell membrane</keyword>
<evidence type="ECO:0000256" key="8">
    <source>
        <dbReference type="SAM" id="Phobius"/>
    </source>
</evidence>
<proteinExistence type="predicted"/>
<accession>A0ABQ6I3T2</accession>
<keyword evidence="3" id="KW-0328">Glycosyltransferase</keyword>
<feature type="domain" description="Glycosyltransferase RgtA/B/C/D-like" evidence="9">
    <location>
        <begin position="22"/>
        <end position="169"/>
    </location>
</feature>
<evidence type="ECO:0000256" key="5">
    <source>
        <dbReference type="ARBA" id="ARBA00022692"/>
    </source>
</evidence>
<name>A0ABQ6I3T2_9MICO</name>
<dbReference type="PANTHER" id="PTHR33908:SF3">
    <property type="entry name" value="UNDECAPRENYL PHOSPHATE-ALPHA-4-AMINO-4-DEOXY-L-ARABINOSE ARABINOSYL TRANSFERASE"/>
    <property type="match status" value="1"/>
</dbReference>
<protein>
    <recommendedName>
        <fullName evidence="9">Glycosyltransferase RgtA/B/C/D-like domain-containing protein</fullName>
    </recommendedName>
</protein>
<evidence type="ECO:0000256" key="7">
    <source>
        <dbReference type="ARBA" id="ARBA00023136"/>
    </source>
</evidence>
<dbReference type="PANTHER" id="PTHR33908">
    <property type="entry name" value="MANNOSYLTRANSFERASE YKCB-RELATED"/>
    <property type="match status" value="1"/>
</dbReference>
<evidence type="ECO:0000256" key="4">
    <source>
        <dbReference type="ARBA" id="ARBA00022679"/>
    </source>
</evidence>
<sequence>MPVLVALLGHMDLVHGFWYVVVQAWTATFGDSVVAVRILSAVFTGCATAGVVVLGAVLAGRRLAVASGFAMLVLPVSTGAAIEARSEAFVTALATWTAVAFVLAVRERKASWWILYACGIAATALAFVQSLTLVVAHALVLLAVRPSGQVWRRFTLTVGCALAALAPFVVLAERQKGQIGWVEAPTAWDVARTLSVHEWFGGQAPFAAPAWLAMAAVVLLPWGFPLAWRSSPVPPRFWRSHGPSCPTSWCWR</sequence>
<evidence type="ECO:0000313" key="10">
    <source>
        <dbReference type="EMBL" id="GMA24902.1"/>
    </source>
</evidence>
<evidence type="ECO:0000256" key="6">
    <source>
        <dbReference type="ARBA" id="ARBA00022989"/>
    </source>
</evidence>
<feature type="transmembrane region" description="Helical" evidence="8">
    <location>
        <begin position="112"/>
        <end position="144"/>
    </location>
</feature>
<dbReference type="Proteomes" id="UP001157091">
    <property type="component" value="Unassembled WGS sequence"/>
</dbReference>
<organism evidence="10 11">
    <name type="scientific">Luteimicrobium album</name>
    <dbReference type="NCBI Taxonomy" id="1054550"/>
    <lineage>
        <taxon>Bacteria</taxon>
        <taxon>Bacillati</taxon>
        <taxon>Actinomycetota</taxon>
        <taxon>Actinomycetes</taxon>
        <taxon>Micrococcales</taxon>
        <taxon>Luteimicrobium</taxon>
    </lineage>
</organism>